<dbReference type="EMBL" id="OV170225">
    <property type="protein sequence ID" value="CAH0726262.1"/>
    <property type="molecule type" value="Genomic_DNA"/>
</dbReference>
<evidence type="ECO:0008006" key="5">
    <source>
        <dbReference type="Google" id="ProtNLM"/>
    </source>
</evidence>
<dbReference type="InterPro" id="IPR029055">
    <property type="entry name" value="Ntn_hydrolases_N"/>
</dbReference>
<dbReference type="PRINTS" id="PR01210">
    <property type="entry name" value="GGTRANSPTASE"/>
</dbReference>
<reference evidence="3" key="1">
    <citation type="submission" date="2021-12" db="EMBL/GenBank/DDBJ databases">
        <authorList>
            <person name="Martin H S."/>
        </authorList>
    </citation>
    <scope>NUCLEOTIDE SEQUENCE</scope>
</reference>
<feature type="region of interest" description="Disordered" evidence="1">
    <location>
        <begin position="419"/>
        <end position="449"/>
    </location>
</feature>
<accession>A0A8J9UUU0</accession>
<feature type="non-terminal residue" evidence="3">
    <location>
        <position position="480"/>
    </location>
</feature>
<dbReference type="AlphaFoldDB" id="A0A8J9UUU0"/>
<sequence length="480" mass="47831">MSSSPDIQPPPGVVELREDIPLKPSSRSLAGSRLCGGGPRVIIGAFAVLTVAITIALLTQIYYGDYEVVPHGSVSSSAAACSRAGTAVLRAGGAAPDAAAAAALCLAVLAPHRTSLDASGSLVHWEYRQSRTMLPTTAVWGADGTVGLSVGGNSSVTRPPRLVAALAALHARLGLLPWEQVLQPAIDLARTGYVVSASLSAAAAARGLPGYTPTALRTEPALADYLESLKNYTSSELCALWSCAGAVRWEAAAAGAAAGAWRVWAAGAGGALATAALRAALAPGSTPASALQTAVQSLQTQAQAAGARWPRGVAAGLAVVDPRDTYVALVTGLSTPFGSDLSDGPEAWSRDEPAAPLDLAPAIITDQHICGTRYVVGGESGIALAQAAAVALSGAVAGAADAVEAARVLVLPGGSLAAEPGRAPGLPPPGPPPAGPPPPGPPGLPAANDTVLPAVNFVQQKGDALLSHADSRGEGLASRF</sequence>
<gene>
    <name evidence="3" type="ORF">BINO364_LOCUS11742</name>
</gene>
<dbReference type="PANTHER" id="PTHR11686:SF9">
    <property type="entry name" value="RE13973P"/>
    <property type="match status" value="1"/>
</dbReference>
<evidence type="ECO:0000256" key="1">
    <source>
        <dbReference type="SAM" id="MobiDB-lite"/>
    </source>
</evidence>
<name>A0A8J9UUU0_9NEOP</name>
<keyword evidence="2" id="KW-0472">Membrane</keyword>
<dbReference type="InterPro" id="IPR000101">
    <property type="entry name" value="GGT_peptidase"/>
</dbReference>
<evidence type="ECO:0000313" key="4">
    <source>
        <dbReference type="Proteomes" id="UP000838878"/>
    </source>
</evidence>
<evidence type="ECO:0000256" key="2">
    <source>
        <dbReference type="SAM" id="Phobius"/>
    </source>
</evidence>
<keyword evidence="2" id="KW-0812">Transmembrane</keyword>
<dbReference type="GO" id="GO:0006751">
    <property type="term" value="P:glutathione catabolic process"/>
    <property type="evidence" value="ECO:0007669"/>
    <property type="project" value="InterPro"/>
</dbReference>
<evidence type="ECO:0000313" key="3">
    <source>
        <dbReference type="EMBL" id="CAH0726262.1"/>
    </source>
</evidence>
<organism evidence="3 4">
    <name type="scientific">Brenthis ino</name>
    <name type="common">lesser marbled fritillary</name>
    <dbReference type="NCBI Taxonomy" id="405034"/>
    <lineage>
        <taxon>Eukaryota</taxon>
        <taxon>Metazoa</taxon>
        <taxon>Ecdysozoa</taxon>
        <taxon>Arthropoda</taxon>
        <taxon>Hexapoda</taxon>
        <taxon>Insecta</taxon>
        <taxon>Pterygota</taxon>
        <taxon>Neoptera</taxon>
        <taxon>Endopterygota</taxon>
        <taxon>Lepidoptera</taxon>
        <taxon>Glossata</taxon>
        <taxon>Ditrysia</taxon>
        <taxon>Papilionoidea</taxon>
        <taxon>Nymphalidae</taxon>
        <taxon>Heliconiinae</taxon>
        <taxon>Argynnini</taxon>
        <taxon>Brenthis</taxon>
    </lineage>
</organism>
<feature type="transmembrane region" description="Helical" evidence="2">
    <location>
        <begin position="41"/>
        <end position="63"/>
    </location>
</feature>
<dbReference type="GO" id="GO:0005886">
    <property type="term" value="C:plasma membrane"/>
    <property type="evidence" value="ECO:0007669"/>
    <property type="project" value="TreeGrafter"/>
</dbReference>
<keyword evidence="2" id="KW-1133">Transmembrane helix</keyword>
<proteinExistence type="predicted"/>
<dbReference type="Pfam" id="PF01019">
    <property type="entry name" value="G_glu_transpept"/>
    <property type="match status" value="1"/>
</dbReference>
<keyword evidence="4" id="KW-1185">Reference proteome</keyword>
<dbReference type="GO" id="GO:0036374">
    <property type="term" value="F:glutathione hydrolase activity"/>
    <property type="evidence" value="ECO:0007669"/>
    <property type="project" value="InterPro"/>
</dbReference>
<dbReference type="PANTHER" id="PTHR11686">
    <property type="entry name" value="GAMMA GLUTAMYL TRANSPEPTIDASE"/>
    <property type="match status" value="1"/>
</dbReference>
<dbReference type="Proteomes" id="UP000838878">
    <property type="component" value="Chromosome 5"/>
</dbReference>
<feature type="compositionally biased region" description="Pro residues" evidence="1">
    <location>
        <begin position="425"/>
        <end position="444"/>
    </location>
</feature>
<dbReference type="OrthoDB" id="7477491at2759"/>
<dbReference type="SUPFAM" id="SSF56235">
    <property type="entry name" value="N-terminal nucleophile aminohydrolases (Ntn hydrolases)"/>
    <property type="match status" value="1"/>
</dbReference>
<protein>
    <recommendedName>
        <fullName evidence="5">Gamma-glutamyltranspeptidase</fullName>
    </recommendedName>
</protein>